<dbReference type="RefSeq" id="WP_136897851.1">
    <property type="nucleotide sequence ID" value="NZ_SWJE01000015.1"/>
</dbReference>
<sequence>MTTDSPANPPATPPPGPPPDDQPAGGAPGSPAPRGTPPRRRVLKALGRTVVFIVFLAVLAIGALYGAIATGRGTRLAWQAAVSVLGGRLAGTFDGGSLATGVRLSNVRWRSSLDGKGDEIRIDRIAGSWGLTRSPWRFTVGYLRVGTIDARLAPSPPSTEPTVLPQDLQLPMQLEVRDLRVDKLVLHEGTSTTEYARLIFHGRSDGRHHEASVERLDTPFGAVTAEAKLDGVRPFALSGNAGYSGKVAEEPVQVRARVSGTLEALVADLDATGMKLAGQARVEAAPFSDVPLTRATLAFDHVNPQAFSQGAPFADLAVRAELAPVTGPEGAKAAGSGTGSASSASGASHASTGASTHTAAPKPASTASAAGFAVAGRVSIVNAKAGGIGEHLLPIIDARADVRLDAREQRISNLNVRLVKNATLTGDGAFAGGKGKFDLRAAGLDLNTFEASVRPTALAGPIGITLDGAKQAVVFDLADPKAALRAQAHVAQDPAQIAFDNVRVSSGNGRIDLSGTLKHDANASYSVKAALTDFDPLSLMAPAKPAAAAKRPIEARVNGTLSATGALGPTLTTKAQFKLGDSVYDGMPLTGAGTVQLAGSRILPSSVNLSIAGNQVDLNGSFGTPRDRLQFHVDAPQLDRLGFGLAGLVRADGDITGSFAHPNVALAYKADGVVFGENRLGHAEGRAELRDGARGAMVFTADARDLSSNGIELKTLTAQLTGTRAKHALQAAAAGTVHGRPVGLTLAADGGLTETREGTRWDGTVTRLANKGMPALNLEAPVTVSAGLERAVLGATRLTLEGAVLDLKSLALDHGTIRSAGSLTNVSVARLLEIQQELTGQRPPVRTDLVFDSDWNLNVGQTASGYFQIKRRGGDLTLDTGRGVAALGITDIAARAEFGEGRRLAATVHAQASRIGIVEANVAVPLTPRDGFLAIAEDAPLSGAVNADVPSLTTTGGLFGPSYLLAGHLALKLTVAGTAKKPSLSGALTGDGLSATLVDQGVQLKNGVIRIVLSENLVDFQNVEFHGGDGTLRATGRVRLDSASDEPDLTASIVADKLDLFASPDRRLSLTGSATVANGGTAGIDINGKFKVDRALFDMPEQAAPHLGDDVVIVRSDGTVRGQAQEADPTNKPVGRFAPRANVDINLGDNFRFRGQGADLGLRGTITALSAPNMPLRAVGNVRVTEGSTYTSFGRKLAIENGFFTFNGPVANPGINILAMRRNQEVEAGVQVTGTIQSPVAKLVSEPNVPDNEKLSWLLFGHGTDQGNNLGQQSTMTTALALLGSATGKRVAQTFGLDEFSVGRSDVGLTDPQVVMVSKAISERLVLGYEQGLQTASNAFKATLNLTRFWSVSAYGGTFQGLDLNYTKRFDSLFGGR</sequence>
<evidence type="ECO:0000256" key="6">
    <source>
        <dbReference type="SAM" id="Phobius"/>
    </source>
</evidence>
<dbReference type="GO" id="GO:0009306">
    <property type="term" value="P:protein secretion"/>
    <property type="evidence" value="ECO:0007669"/>
    <property type="project" value="InterPro"/>
</dbReference>
<keyword evidence="4 6" id="KW-0472">Membrane</keyword>
<comment type="subcellular location">
    <subcellularLocation>
        <location evidence="1">Membrane</location>
        <topology evidence="1">Single-pass membrane protein</topology>
    </subcellularLocation>
</comment>
<feature type="region of interest" description="Disordered" evidence="5">
    <location>
        <begin position="1"/>
        <end position="39"/>
    </location>
</feature>
<dbReference type="InterPro" id="IPR007452">
    <property type="entry name" value="TamB_C"/>
</dbReference>
<evidence type="ECO:0000256" key="3">
    <source>
        <dbReference type="ARBA" id="ARBA00022989"/>
    </source>
</evidence>
<feature type="compositionally biased region" description="Low complexity" evidence="5">
    <location>
        <begin position="330"/>
        <end position="363"/>
    </location>
</feature>
<protein>
    <recommendedName>
        <fullName evidence="7">Translocation and assembly module TamB C-terminal domain-containing protein</fullName>
    </recommendedName>
</protein>
<dbReference type="GO" id="GO:0005886">
    <property type="term" value="C:plasma membrane"/>
    <property type="evidence" value="ECO:0007669"/>
    <property type="project" value="InterPro"/>
</dbReference>
<keyword evidence="9" id="KW-1185">Reference proteome</keyword>
<dbReference type="GO" id="GO:0097347">
    <property type="term" value="C:TAM protein secretion complex"/>
    <property type="evidence" value="ECO:0007669"/>
    <property type="project" value="TreeGrafter"/>
</dbReference>
<evidence type="ECO:0000256" key="4">
    <source>
        <dbReference type="ARBA" id="ARBA00023136"/>
    </source>
</evidence>
<proteinExistence type="predicted"/>
<feature type="region of interest" description="Disordered" evidence="5">
    <location>
        <begin position="327"/>
        <end position="363"/>
    </location>
</feature>
<name>A0A4U1HSP7_9BURK</name>
<dbReference type="PANTHER" id="PTHR36985:SF1">
    <property type="entry name" value="TRANSLOCATION AND ASSEMBLY MODULE SUBUNIT TAMB"/>
    <property type="match status" value="1"/>
</dbReference>
<feature type="domain" description="Translocation and assembly module TamB C-terminal" evidence="7">
    <location>
        <begin position="1027"/>
        <end position="1370"/>
    </location>
</feature>
<dbReference type="PANTHER" id="PTHR36985">
    <property type="entry name" value="TRANSLOCATION AND ASSEMBLY MODULE SUBUNIT TAMB"/>
    <property type="match status" value="1"/>
</dbReference>
<evidence type="ECO:0000313" key="9">
    <source>
        <dbReference type="Proteomes" id="UP000305539"/>
    </source>
</evidence>
<dbReference type="Proteomes" id="UP000305539">
    <property type="component" value="Unassembled WGS sequence"/>
</dbReference>
<evidence type="ECO:0000259" key="7">
    <source>
        <dbReference type="Pfam" id="PF04357"/>
    </source>
</evidence>
<evidence type="ECO:0000256" key="2">
    <source>
        <dbReference type="ARBA" id="ARBA00022692"/>
    </source>
</evidence>
<feature type="transmembrane region" description="Helical" evidence="6">
    <location>
        <begin position="49"/>
        <end position="68"/>
    </location>
</feature>
<keyword evidence="3 6" id="KW-1133">Transmembrane helix</keyword>
<keyword evidence="2 6" id="KW-0812">Transmembrane</keyword>
<dbReference type="Pfam" id="PF04357">
    <property type="entry name" value="TamB"/>
    <property type="match status" value="1"/>
</dbReference>
<dbReference type="EMBL" id="SWJE01000015">
    <property type="protein sequence ID" value="TKC83037.1"/>
    <property type="molecule type" value="Genomic_DNA"/>
</dbReference>
<organism evidence="8 9">
    <name type="scientific">Trinickia terrae</name>
    <dbReference type="NCBI Taxonomy" id="2571161"/>
    <lineage>
        <taxon>Bacteria</taxon>
        <taxon>Pseudomonadati</taxon>
        <taxon>Pseudomonadota</taxon>
        <taxon>Betaproteobacteria</taxon>
        <taxon>Burkholderiales</taxon>
        <taxon>Burkholderiaceae</taxon>
        <taxon>Trinickia</taxon>
    </lineage>
</organism>
<accession>A0A4U1HSP7</accession>
<dbReference type="OrthoDB" id="5288149at2"/>
<evidence type="ECO:0000313" key="8">
    <source>
        <dbReference type="EMBL" id="TKC83037.1"/>
    </source>
</evidence>
<evidence type="ECO:0000256" key="5">
    <source>
        <dbReference type="SAM" id="MobiDB-lite"/>
    </source>
</evidence>
<gene>
    <name evidence="8" type="ORF">FAZ69_25410</name>
</gene>
<feature type="compositionally biased region" description="Pro residues" evidence="5">
    <location>
        <begin position="7"/>
        <end position="21"/>
    </location>
</feature>
<comment type="caution">
    <text evidence="8">The sequence shown here is derived from an EMBL/GenBank/DDBJ whole genome shotgun (WGS) entry which is preliminary data.</text>
</comment>
<evidence type="ECO:0000256" key="1">
    <source>
        <dbReference type="ARBA" id="ARBA00004167"/>
    </source>
</evidence>
<reference evidence="8 9" key="1">
    <citation type="submission" date="2019-04" db="EMBL/GenBank/DDBJ databases">
        <title>Trinickia sp. 7GSK02, isolated from subtropical forest soil.</title>
        <authorList>
            <person name="Gao Z.-H."/>
            <person name="Qiu L.-H."/>
        </authorList>
    </citation>
    <scope>NUCLEOTIDE SEQUENCE [LARGE SCALE GENOMIC DNA]</scope>
    <source>
        <strain evidence="8 9">7GSK02</strain>
    </source>
</reference>